<evidence type="ECO:0000313" key="14">
    <source>
        <dbReference type="EMBL" id="RDU59601.1"/>
    </source>
</evidence>
<dbReference type="GO" id="GO:0009244">
    <property type="term" value="P:lipopolysaccharide core region biosynthetic process"/>
    <property type="evidence" value="ECO:0007669"/>
    <property type="project" value="InterPro"/>
</dbReference>
<evidence type="ECO:0000256" key="4">
    <source>
        <dbReference type="ARBA" id="ARBA00022519"/>
    </source>
</evidence>
<dbReference type="GO" id="GO:0005829">
    <property type="term" value="C:cytosol"/>
    <property type="evidence" value="ECO:0007669"/>
    <property type="project" value="TreeGrafter"/>
</dbReference>
<dbReference type="Gene3D" id="3.40.50.2000">
    <property type="entry name" value="Glycogen Phosphorylase B"/>
    <property type="match status" value="2"/>
</dbReference>
<dbReference type="AlphaFoldDB" id="A0A3D8I4W7"/>
<organism evidence="14 15">
    <name type="scientific">Helicobacter marmotae</name>
    <dbReference type="NCBI Taxonomy" id="152490"/>
    <lineage>
        <taxon>Bacteria</taxon>
        <taxon>Pseudomonadati</taxon>
        <taxon>Campylobacterota</taxon>
        <taxon>Epsilonproteobacteria</taxon>
        <taxon>Campylobacterales</taxon>
        <taxon>Helicobacteraceae</taxon>
        <taxon>Helicobacter</taxon>
    </lineage>
</organism>
<evidence type="ECO:0000256" key="5">
    <source>
        <dbReference type="ARBA" id="ARBA00022676"/>
    </source>
</evidence>
<name>A0A3D8I4W7_9HELI</name>
<comment type="pathway">
    <text evidence="2">Bacterial outer membrane biogenesis; LPS core biosynthesis.</text>
</comment>
<evidence type="ECO:0000256" key="3">
    <source>
        <dbReference type="ARBA" id="ARBA00022475"/>
    </source>
</evidence>
<evidence type="ECO:0000256" key="12">
    <source>
        <dbReference type="ARBA" id="ARBA00044330"/>
    </source>
</evidence>
<evidence type="ECO:0000256" key="2">
    <source>
        <dbReference type="ARBA" id="ARBA00004713"/>
    </source>
</evidence>
<dbReference type="NCBIfam" id="TIGR02193">
    <property type="entry name" value="heptsyl_trn_I"/>
    <property type="match status" value="1"/>
</dbReference>
<keyword evidence="4" id="KW-0997">Cell inner membrane</keyword>
<keyword evidence="8" id="KW-0472">Membrane</keyword>
<evidence type="ECO:0000256" key="1">
    <source>
        <dbReference type="ARBA" id="ARBA00004515"/>
    </source>
</evidence>
<dbReference type="PANTHER" id="PTHR30160:SF19">
    <property type="entry name" value="LIPOPOLYSACCHARIDE HEPTOSYLTRANSFERASE 1"/>
    <property type="match status" value="1"/>
</dbReference>
<evidence type="ECO:0000256" key="10">
    <source>
        <dbReference type="ARBA" id="ARBA00044041"/>
    </source>
</evidence>
<comment type="caution">
    <text evidence="14">The sequence shown here is derived from an EMBL/GenBank/DDBJ whole genome shotgun (WGS) entry which is preliminary data.</text>
</comment>
<evidence type="ECO:0000256" key="8">
    <source>
        <dbReference type="ARBA" id="ARBA00023136"/>
    </source>
</evidence>
<dbReference type="RefSeq" id="WP_104700672.1">
    <property type="nucleotide sequence ID" value="NZ_FZPP01000046.1"/>
</dbReference>
<dbReference type="Proteomes" id="UP000256599">
    <property type="component" value="Unassembled WGS sequence"/>
</dbReference>
<dbReference type="OrthoDB" id="9760688at2"/>
<sequence>MSAPIKIALLRLSSLGDVIVGACVLPALRAHLEQKYPQGVHLSWIVDSAFGAVLEDSPCIDKLIYIDLKKGGLRAVPRIMALLRSLGCYHKLIDMQGLVKSALCGAMICKDEFWGFARDSIKEPLGSVCYTHKVHIPYKEHILKRNFALINTAFEIGEYDEKGFYANRAKAFGVSAKSQIQVEGVLKQAFGSAQDNKETLLLVLEASLESKSYPVDLFVQVITQLLDSRSNAQILLLQHSSNKAWRIKEHFSTQDRVFVLPILSMDCLKALMQRVHLVIGGDTGVTHLAWAMQRASLTLYGNTAPERFALNSPYNQFLCGSEKPSYQKSDFSISNITPEAICMSANTLLDSIRG</sequence>
<comment type="subcellular location">
    <subcellularLocation>
        <location evidence="1">Cell inner membrane</location>
        <topology evidence="1">Peripheral membrane protein</topology>
        <orientation evidence="1">Cytoplasmic side</orientation>
    </subcellularLocation>
</comment>
<evidence type="ECO:0000256" key="6">
    <source>
        <dbReference type="ARBA" id="ARBA00022679"/>
    </source>
</evidence>
<dbReference type="Pfam" id="PF01075">
    <property type="entry name" value="Glyco_transf_9"/>
    <property type="match status" value="1"/>
</dbReference>
<evidence type="ECO:0000256" key="7">
    <source>
        <dbReference type="ARBA" id="ARBA00022985"/>
    </source>
</evidence>
<comment type="similarity">
    <text evidence="9">Belongs to the glycosyltransferase 9 family.</text>
</comment>
<keyword evidence="5" id="KW-0328">Glycosyltransferase</keyword>
<dbReference type="PANTHER" id="PTHR30160">
    <property type="entry name" value="TETRAACYLDISACCHARIDE 4'-KINASE-RELATED"/>
    <property type="match status" value="1"/>
</dbReference>
<dbReference type="GO" id="GO:0005886">
    <property type="term" value="C:plasma membrane"/>
    <property type="evidence" value="ECO:0007669"/>
    <property type="project" value="UniProtKB-SubCell"/>
</dbReference>
<reference evidence="14 15" key="1">
    <citation type="submission" date="2018-04" db="EMBL/GenBank/DDBJ databases">
        <title>Novel Campyloabacter and Helicobacter Species and Strains.</title>
        <authorList>
            <person name="Mannion A.J."/>
            <person name="Shen Z."/>
            <person name="Fox J.G."/>
        </authorList>
    </citation>
    <scope>NUCLEOTIDE SEQUENCE [LARGE SCALE GENOMIC DNA]</scope>
    <source>
        <strain evidence="14 15">MIT 98-6070</strain>
    </source>
</reference>
<dbReference type="InterPro" id="IPR051199">
    <property type="entry name" value="LPS_LOS_Heptosyltrfase"/>
</dbReference>
<keyword evidence="7" id="KW-0448">Lipopolysaccharide biosynthesis</keyword>
<keyword evidence="15" id="KW-1185">Reference proteome</keyword>
<keyword evidence="3" id="KW-1003">Cell membrane</keyword>
<proteinExistence type="inferred from homology"/>
<evidence type="ECO:0000256" key="13">
    <source>
        <dbReference type="ARBA" id="ARBA00049201"/>
    </source>
</evidence>
<keyword evidence="6 14" id="KW-0808">Transferase</keyword>
<protein>
    <recommendedName>
        <fullName evidence="11">Lipopolysaccharide heptosyltransferase 1</fullName>
        <ecNumber evidence="10">2.4.99.23</ecNumber>
    </recommendedName>
    <alternativeName>
        <fullName evidence="12">ADP-heptose:lipopolysaccharide heptosyltransferase I</fullName>
    </alternativeName>
</protein>
<evidence type="ECO:0000256" key="11">
    <source>
        <dbReference type="ARBA" id="ARBA00044190"/>
    </source>
</evidence>
<dbReference type="InterPro" id="IPR002201">
    <property type="entry name" value="Glyco_trans_9"/>
</dbReference>
<dbReference type="CDD" id="cd03789">
    <property type="entry name" value="GT9_LPS_heptosyltransferase"/>
    <property type="match status" value="1"/>
</dbReference>
<dbReference type="SUPFAM" id="SSF53756">
    <property type="entry name" value="UDP-Glycosyltransferase/glycogen phosphorylase"/>
    <property type="match status" value="1"/>
</dbReference>
<accession>A0A3D8I4W7</accession>
<evidence type="ECO:0000256" key="9">
    <source>
        <dbReference type="ARBA" id="ARBA00043995"/>
    </source>
</evidence>
<dbReference type="EC" id="2.4.99.23" evidence="10"/>
<evidence type="ECO:0000313" key="15">
    <source>
        <dbReference type="Proteomes" id="UP000256599"/>
    </source>
</evidence>
<comment type="catalytic activity">
    <reaction evidence="13">
        <text>an alpha-Kdo-(2-&gt;4)-alpha-Kdo-(2-&gt;6)-lipid A + ADP-L-glycero-beta-D-manno-heptose = an L-alpha-D-Hep-(1-&gt;5)-[alpha-Kdo-(2-&gt;4)]-alpha-Kdo-(2-&gt;6)-lipid A + ADP + H(+)</text>
        <dbReference type="Rhea" id="RHEA:74067"/>
        <dbReference type="ChEBI" id="CHEBI:15378"/>
        <dbReference type="ChEBI" id="CHEBI:61506"/>
        <dbReference type="ChEBI" id="CHEBI:176431"/>
        <dbReference type="ChEBI" id="CHEBI:193068"/>
        <dbReference type="ChEBI" id="CHEBI:456216"/>
        <dbReference type="EC" id="2.4.99.23"/>
    </reaction>
</comment>
<dbReference type="InterPro" id="IPR011908">
    <property type="entry name" value="LipoPS_heptosylTferase-I"/>
</dbReference>
<dbReference type="GO" id="GO:0008713">
    <property type="term" value="F:ADP-heptose-lipopolysaccharide heptosyltransferase activity"/>
    <property type="evidence" value="ECO:0007669"/>
    <property type="project" value="TreeGrafter"/>
</dbReference>
<gene>
    <name evidence="14" type="primary">waaC</name>
    <name evidence="14" type="ORF">CQA63_05845</name>
</gene>
<dbReference type="EMBL" id="NXLR01000010">
    <property type="protein sequence ID" value="RDU59601.1"/>
    <property type="molecule type" value="Genomic_DNA"/>
</dbReference>